<evidence type="ECO:0000313" key="4">
    <source>
        <dbReference type="EMBL" id="GAA4030246.1"/>
    </source>
</evidence>
<dbReference type="Pfam" id="PF05299">
    <property type="entry name" value="Peptidase_M61"/>
    <property type="match status" value="1"/>
</dbReference>
<evidence type="ECO:0000259" key="3">
    <source>
        <dbReference type="Pfam" id="PF17899"/>
    </source>
</evidence>
<reference evidence="5" key="1">
    <citation type="journal article" date="2019" name="Int. J. Syst. Evol. Microbiol.">
        <title>The Global Catalogue of Microorganisms (GCM) 10K type strain sequencing project: providing services to taxonomists for standard genome sequencing and annotation.</title>
        <authorList>
            <consortium name="The Broad Institute Genomics Platform"/>
            <consortium name="The Broad Institute Genome Sequencing Center for Infectious Disease"/>
            <person name="Wu L."/>
            <person name="Ma J."/>
        </authorList>
    </citation>
    <scope>NUCLEOTIDE SEQUENCE [LARGE SCALE GENOMIC DNA]</scope>
    <source>
        <strain evidence="5">JCM 17064</strain>
    </source>
</reference>
<organism evidence="4 5">
    <name type="scientific">Flavobacterium cheonhonense</name>
    <dbReference type="NCBI Taxonomy" id="706185"/>
    <lineage>
        <taxon>Bacteria</taxon>
        <taxon>Pseudomonadati</taxon>
        <taxon>Bacteroidota</taxon>
        <taxon>Flavobacteriia</taxon>
        <taxon>Flavobacteriales</taxon>
        <taxon>Flavobacteriaceae</taxon>
        <taxon>Flavobacterium</taxon>
    </lineage>
</organism>
<accession>A0ABP7TS93</accession>
<keyword evidence="5" id="KW-1185">Reference proteome</keyword>
<evidence type="ECO:0000256" key="1">
    <source>
        <dbReference type="SAM" id="SignalP"/>
    </source>
</evidence>
<evidence type="ECO:0000259" key="2">
    <source>
        <dbReference type="Pfam" id="PF05299"/>
    </source>
</evidence>
<dbReference type="Gene3D" id="1.10.390.10">
    <property type="entry name" value="Neutral Protease Domain 2"/>
    <property type="match status" value="1"/>
</dbReference>
<dbReference type="InterPro" id="IPR007963">
    <property type="entry name" value="Peptidase_M61_catalytic"/>
</dbReference>
<dbReference type="SUPFAM" id="SSF50156">
    <property type="entry name" value="PDZ domain-like"/>
    <property type="match status" value="1"/>
</dbReference>
<sequence length="621" mass="69320">MKKLVLTAVLAFSLFSFTVVAQKKAAASTLPVKVAIDLNQVKDDKVMVTITPPTITTPEVIFHIPKTVPGTYSADNYGKLIADFKAFDKSGKELTVTKTDDNSWQIANAKTLSKITYWVNDTYDTETGRGFGKDEIFSPAGTNIDEGKNFMLNNHGFVGYFQGKLDVPYSMTITHPATLFGATSLVDSNKSDTVDIFNVSRYFDLTDNPIMYAKPDNVTITVDGMEILFSVYSPNGVHTAKSLLPDLEKTMRAQKAFMGAINDNKKYTVLLYLSDMQKADAKGFGALEHHTSTTVVFPEMMPAAALGEQIKDVVSHEFFHIVTPLCIHSKEIHYFDYNDPKMSKHLWMYEGVTEYFANLFQVNQGLIEADEFYQRMVGKINNASTLNDTMPFTEMSANVLVAPYKDQYLNVYEKGALIGMCIDIIIREKSNGTRGILDLMQKLSKEYGAQKPFDDEELFAKITQFTYPEVGQFLATYVAGPTPIPYDEYFAKVGVAKTKVAVPMNPFLKDQSTPYITVDGKTKEIMVISSPVLNDFMTNLGLKGGDVILTINNKNYNLDNIYDLIMESQNWKADDAISVKIRRDGKEQTINGKVKLSTEEIEGYGFSDASKEALNKAWLKG</sequence>
<proteinExistence type="predicted"/>
<dbReference type="InterPro" id="IPR027268">
    <property type="entry name" value="Peptidase_M4/M1_CTD_sf"/>
</dbReference>
<keyword evidence="1" id="KW-0732">Signal</keyword>
<dbReference type="RefSeq" id="WP_324691559.1">
    <property type="nucleotide sequence ID" value="NZ_BAABCR010000014.1"/>
</dbReference>
<comment type="caution">
    <text evidence="4">The sequence shown here is derived from an EMBL/GenBank/DDBJ whole genome shotgun (WGS) entry which is preliminary data.</text>
</comment>
<feature type="domain" description="Peptidase M61 catalytic" evidence="2">
    <location>
        <begin position="312"/>
        <end position="418"/>
    </location>
</feature>
<dbReference type="Pfam" id="PF17899">
    <property type="entry name" value="Peptidase_M61_N"/>
    <property type="match status" value="1"/>
</dbReference>
<gene>
    <name evidence="4" type="ORF">GCM10022386_12700</name>
</gene>
<dbReference type="InterPro" id="IPR036034">
    <property type="entry name" value="PDZ_sf"/>
</dbReference>
<evidence type="ECO:0000313" key="5">
    <source>
        <dbReference type="Proteomes" id="UP001500968"/>
    </source>
</evidence>
<dbReference type="InterPro" id="IPR040756">
    <property type="entry name" value="Peptidase_M61_N"/>
</dbReference>
<name>A0ABP7TS93_9FLAO</name>
<dbReference type="Gene3D" id="2.60.40.3650">
    <property type="match status" value="1"/>
</dbReference>
<feature type="domain" description="Peptidase M61 N-terminal" evidence="3">
    <location>
        <begin position="34"/>
        <end position="214"/>
    </location>
</feature>
<protein>
    <submittedName>
        <fullName evidence="4">Peptidase M61</fullName>
    </submittedName>
</protein>
<dbReference type="Gene3D" id="2.30.42.10">
    <property type="match status" value="1"/>
</dbReference>
<dbReference type="SUPFAM" id="SSF55486">
    <property type="entry name" value="Metalloproteases ('zincins'), catalytic domain"/>
    <property type="match status" value="1"/>
</dbReference>
<dbReference type="Proteomes" id="UP001500968">
    <property type="component" value="Unassembled WGS sequence"/>
</dbReference>
<feature type="chain" id="PRO_5045121539" evidence="1">
    <location>
        <begin position="22"/>
        <end position="621"/>
    </location>
</feature>
<dbReference type="EMBL" id="BAABCR010000014">
    <property type="protein sequence ID" value="GAA4030246.1"/>
    <property type="molecule type" value="Genomic_DNA"/>
</dbReference>
<feature type="signal peptide" evidence="1">
    <location>
        <begin position="1"/>
        <end position="21"/>
    </location>
</feature>